<dbReference type="EMBL" id="DRSK01000093">
    <property type="protein sequence ID" value="HHE07595.1"/>
    <property type="molecule type" value="Genomic_DNA"/>
</dbReference>
<evidence type="ECO:0000313" key="2">
    <source>
        <dbReference type="EMBL" id="HHE07595.1"/>
    </source>
</evidence>
<name>A0A7C5HGQ4_9CHLB</name>
<comment type="caution">
    <text evidence="2">The sequence shown here is derived from an EMBL/GenBank/DDBJ whole genome shotgun (WGS) entry which is preliminary data.</text>
</comment>
<feature type="chain" id="PRO_5028363218" description="DUF5723 domain-containing protein" evidence="1">
    <location>
        <begin position="22"/>
        <end position="273"/>
    </location>
</feature>
<evidence type="ECO:0000256" key="1">
    <source>
        <dbReference type="SAM" id="SignalP"/>
    </source>
</evidence>
<gene>
    <name evidence="2" type="ORF">ENL01_01545</name>
</gene>
<organism evidence="2">
    <name type="scientific">Chlorobaculum parvum</name>
    <dbReference type="NCBI Taxonomy" id="274539"/>
    <lineage>
        <taxon>Bacteria</taxon>
        <taxon>Pseudomonadati</taxon>
        <taxon>Chlorobiota</taxon>
        <taxon>Chlorobiia</taxon>
        <taxon>Chlorobiales</taxon>
        <taxon>Chlorobiaceae</taxon>
        <taxon>Chlorobaculum</taxon>
    </lineage>
</organism>
<sequence length="273" mass="28459">MKKYALHAVLLSLFFASPLHAAFDYLPVDARGTAMSGATTALSDNTWGIFSNPAATGHRSSAAVNYTIPYGDSDLGDIAGAVNISRLSFDAKVTISIGFNRYSANDYHETTCIIGYGREILPSIRLGASISRMTQKFDGFGDDSATGINAGLQASLSPMVTLGISSMNLNSPTIGETDLHLPRTTLAGATFHFPTGSLLTVNALTDPERSSRLLAAGDFVVAPMTHVMIGVGTNPSLISGGASFGTDAIKATIAVSRNLDLGTTSSFGLEAGW</sequence>
<dbReference type="Gene3D" id="2.40.160.60">
    <property type="entry name" value="Outer membrane protein transport protein (OMPP1/FadL/TodX)"/>
    <property type="match status" value="1"/>
</dbReference>
<dbReference type="Proteomes" id="UP000886059">
    <property type="component" value="Unassembled WGS sequence"/>
</dbReference>
<dbReference type="AlphaFoldDB" id="A0A7C5HGQ4"/>
<proteinExistence type="predicted"/>
<evidence type="ECO:0008006" key="3">
    <source>
        <dbReference type="Google" id="ProtNLM"/>
    </source>
</evidence>
<keyword evidence="1" id="KW-0732">Signal</keyword>
<protein>
    <recommendedName>
        <fullName evidence="3">DUF5723 domain-containing protein</fullName>
    </recommendedName>
</protein>
<reference evidence="2" key="1">
    <citation type="journal article" date="2020" name="mSystems">
        <title>Genome- and Community-Level Interaction Insights into Carbon Utilization and Element Cycling Functions of Hydrothermarchaeota in Hydrothermal Sediment.</title>
        <authorList>
            <person name="Zhou Z."/>
            <person name="Liu Y."/>
            <person name="Xu W."/>
            <person name="Pan J."/>
            <person name="Luo Z.H."/>
            <person name="Li M."/>
        </authorList>
    </citation>
    <scope>NUCLEOTIDE SEQUENCE [LARGE SCALE GENOMIC DNA]</scope>
    <source>
        <strain evidence="2">HyVt-628</strain>
    </source>
</reference>
<feature type="signal peptide" evidence="1">
    <location>
        <begin position="1"/>
        <end position="21"/>
    </location>
</feature>
<accession>A0A7C5HGQ4</accession>